<proteinExistence type="predicted"/>
<sequence length="325" mass="34074">MADLAPGVVTLFGGSGFIGSQAVRALARRGWRIRIAVRNPVLAIEIQPLGDPGQIQFLRCDVTNPADVAAAVRGSDAVVNLVGVLHEGGGKRAFKAVHVEAAKTIAEAAKAAGVRRLVQISAIGADANSASAYGRSKAQAEAEVRTVYPDAVILRPSLVFGASDGFLNRFASMATFSPVLPLIGGGETKFQPVYVGDVAEAIARGVIRGDAVGKTFELGGPSTYSFREILELVRRETGRNRLLAPLPFFVAQPLGSLLSLVGVLGVTPPLTRDQVLMLEHDNVVSPNAATLADLGVTHTTGMESTAPTYLWKYRVGGQFAASPAH</sequence>
<dbReference type="Proteomes" id="UP000824334">
    <property type="component" value="Chromosome"/>
</dbReference>
<dbReference type="InterPro" id="IPR001509">
    <property type="entry name" value="Epimerase_deHydtase"/>
</dbReference>
<name>A0ABX8TFY1_9CAUL</name>
<dbReference type="GeneID" id="94376858"/>
<feature type="domain" description="NAD-dependent epimerase/dehydratase" evidence="1">
    <location>
        <begin position="10"/>
        <end position="210"/>
    </location>
</feature>
<dbReference type="PANTHER" id="PTHR12126">
    <property type="entry name" value="NADH-UBIQUINONE OXIDOREDUCTASE 39 KDA SUBUNIT-RELATED"/>
    <property type="match status" value="1"/>
</dbReference>
<keyword evidence="3" id="KW-1185">Reference proteome</keyword>
<evidence type="ECO:0000313" key="2">
    <source>
        <dbReference type="EMBL" id="QYC10106.1"/>
    </source>
</evidence>
<dbReference type="RefSeq" id="WP_219352944.1">
    <property type="nucleotide sequence ID" value="NZ_CP080034.1"/>
</dbReference>
<dbReference type="Pfam" id="PF01370">
    <property type="entry name" value="Epimerase"/>
    <property type="match status" value="1"/>
</dbReference>
<dbReference type="InterPro" id="IPR051207">
    <property type="entry name" value="ComplexI_NDUFA9_subunit"/>
</dbReference>
<dbReference type="PANTHER" id="PTHR12126:SF11">
    <property type="entry name" value="NADH DEHYDROGENASE [UBIQUINONE] 1 ALPHA SUBCOMPLEX SUBUNIT 9, MITOCHONDRIAL"/>
    <property type="match status" value="1"/>
</dbReference>
<dbReference type="EMBL" id="CP080034">
    <property type="protein sequence ID" value="QYC10106.1"/>
    <property type="molecule type" value="Genomic_DNA"/>
</dbReference>
<dbReference type="CDD" id="cd05271">
    <property type="entry name" value="NDUFA9_like_SDR_a"/>
    <property type="match status" value="1"/>
</dbReference>
<evidence type="ECO:0000313" key="3">
    <source>
        <dbReference type="Proteomes" id="UP000824334"/>
    </source>
</evidence>
<gene>
    <name evidence="2" type="ORF">KWG56_16330</name>
</gene>
<organism evidence="2 3">
    <name type="scientific">Brevundimonas nasdae</name>
    <dbReference type="NCBI Taxonomy" id="172043"/>
    <lineage>
        <taxon>Bacteria</taxon>
        <taxon>Pseudomonadati</taxon>
        <taxon>Pseudomonadota</taxon>
        <taxon>Alphaproteobacteria</taxon>
        <taxon>Caulobacterales</taxon>
        <taxon>Caulobacteraceae</taxon>
        <taxon>Brevundimonas</taxon>
    </lineage>
</organism>
<reference evidence="2 3" key="1">
    <citation type="submission" date="2021-07" db="EMBL/GenBank/DDBJ databases">
        <title>Isolation and characterization of bacteria from a gold mining with a capacity of golden bioaccumulation.</title>
        <authorList>
            <person name="Yang X.J."/>
        </authorList>
    </citation>
    <scope>NUCLEOTIDE SEQUENCE [LARGE SCALE GENOMIC DNA]</scope>
    <source>
        <strain evidence="2 3">Au29</strain>
    </source>
</reference>
<accession>A0ABX8TFY1</accession>
<evidence type="ECO:0000259" key="1">
    <source>
        <dbReference type="Pfam" id="PF01370"/>
    </source>
</evidence>
<protein>
    <submittedName>
        <fullName evidence="2">Complex I NDUFA9 subunit family protein</fullName>
    </submittedName>
</protein>